<dbReference type="SUPFAM" id="SSF81419">
    <property type="entry name" value="Mitochondrial cytochrome c oxidase subunit VIIa"/>
    <property type="match status" value="1"/>
</dbReference>
<gene>
    <name evidence="7" type="ORF">G7K_1142-t1</name>
</gene>
<accession>A0A0E9NAS4</accession>
<name>A0A0E9NAS4_SAICN</name>
<keyword evidence="5 6" id="KW-0472">Membrane</keyword>
<evidence type="ECO:0000256" key="4">
    <source>
        <dbReference type="ARBA" id="ARBA00023128"/>
    </source>
</evidence>
<dbReference type="InterPro" id="IPR039297">
    <property type="entry name" value="COX7a"/>
</dbReference>
<comment type="caution">
    <text evidence="7">The sequence shown here is derived from an EMBL/GenBank/DDBJ whole genome shotgun (WGS) entry which is preliminary data.</text>
</comment>
<dbReference type="STRING" id="698492.A0A0E9NAS4"/>
<evidence type="ECO:0000256" key="5">
    <source>
        <dbReference type="ARBA" id="ARBA00023136"/>
    </source>
</evidence>
<proteinExistence type="inferred from homology"/>
<comment type="subcellular location">
    <subcellularLocation>
        <location evidence="1">Mitochondrion inner membrane</location>
    </subcellularLocation>
</comment>
<dbReference type="EMBL" id="BACD03000006">
    <property type="protein sequence ID" value="GAO46924.1"/>
    <property type="molecule type" value="Genomic_DNA"/>
</dbReference>
<dbReference type="GO" id="GO:0005743">
    <property type="term" value="C:mitochondrial inner membrane"/>
    <property type="evidence" value="ECO:0007669"/>
    <property type="project" value="UniProtKB-SubCell"/>
</dbReference>
<evidence type="ECO:0000256" key="3">
    <source>
        <dbReference type="ARBA" id="ARBA00022792"/>
    </source>
</evidence>
<organism evidence="7 8">
    <name type="scientific">Saitoella complicata (strain BCRC 22490 / CBS 7301 / JCM 7358 / NBRC 10748 / NRRL Y-17804)</name>
    <dbReference type="NCBI Taxonomy" id="698492"/>
    <lineage>
        <taxon>Eukaryota</taxon>
        <taxon>Fungi</taxon>
        <taxon>Dikarya</taxon>
        <taxon>Ascomycota</taxon>
        <taxon>Taphrinomycotina</taxon>
        <taxon>Taphrinomycotina incertae sedis</taxon>
        <taxon>Saitoella</taxon>
    </lineage>
</organism>
<evidence type="ECO:0000256" key="2">
    <source>
        <dbReference type="ARBA" id="ARBA00009331"/>
    </source>
</evidence>
<protein>
    <submittedName>
        <fullName evidence="7">Uncharacterized protein</fullName>
    </submittedName>
</protein>
<evidence type="ECO:0000313" key="7">
    <source>
        <dbReference type="EMBL" id="GAO46924.1"/>
    </source>
</evidence>
<dbReference type="AlphaFoldDB" id="A0A0E9NAS4"/>
<reference evidence="7 8" key="2">
    <citation type="journal article" date="2014" name="J. Gen. Appl. Microbiol.">
        <title>The early diverging ascomycetous budding yeast Saitoella complicata has three histone deacetylases belonging to the Clr6, Hos2, and Rpd3 lineages.</title>
        <authorList>
            <person name="Nishida H."/>
            <person name="Matsumoto T."/>
            <person name="Kondo S."/>
            <person name="Hamamoto M."/>
            <person name="Yoshikawa H."/>
        </authorList>
    </citation>
    <scope>NUCLEOTIDE SEQUENCE [LARGE SCALE GENOMIC DNA]</scope>
    <source>
        <strain evidence="7 8">NRRL Y-17804</strain>
    </source>
</reference>
<dbReference type="Pfam" id="PF02238">
    <property type="entry name" value="COX7a"/>
    <property type="match status" value="1"/>
</dbReference>
<keyword evidence="6" id="KW-1133">Transmembrane helix</keyword>
<keyword evidence="4" id="KW-0496">Mitochondrion</keyword>
<keyword evidence="6" id="KW-0812">Transmembrane</keyword>
<dbReference type="InterPro" id="IPR036539">
    <property type="entry name" value="Cyt_c_oxidase_su7a_sf"/>
</dbReference>
<reference evidence="7 8" key="3">
    <citation type="journal article" date="2015" name="Genome Announc.">
        <title>Draft Genome Sequence of the Archiascomycetous Yeast Saitoella complicata.</title>
        <authorList>
            <person name="Yamauchi K."/>
            <person name="Kondo S."/>
            <person name="Hamamoto M."/>
            <person name="Takahashi Y."/>
            <person name="Ogura Y."/>
            <person name="Hayashi T."/>
            <person name="Nishida H."/>
        </authorList>
    </citation>
    <scope>NUCLEOTIDE SEQUENCE [LARGE SCALE GENOMIC DNA]</scope>
    <source>
        <strain evidence="7 8">NRRL Y-17804</strain>
    </source>
</reference>
<dbReference type="GO" id="GO:0006123">
    <property type="term" value="P:mitochondrial electron transport, cytochrome c to oxygen"/>
    <property type="evidence" value="ECO:0007669"/>
    <property type="project" value="InterPro"/>
</dbReference>
<keyword evidence="8" id="KW-1185">Reference proteome</keyword>
<evidence type="ECO:0000313" key="8">
    <source>
        <dbReference type="Proteomes" id="UP000033140"/>
    </source>
</evidence>
<evidence type="ECO:0000256" key="6">
    <source>
        <dbReference type="SAM" id="Phobius"/>
    </source>
</evidence>
<dbReference type="Proteomes" id="UP000033140">
    <property type="component" value="Unassembled WGS sequence"/>
</dbReference>
<dbReference type="GO" id="GO:0045277">
    <property type="term" value="C:respiratory chain complex IV"/>
    <property type="evidence" value="ECO:0007669"/>
    <property type="project" value="InterPro"/>
</dbReference>
<reference evidence="7 8" key="1">
    <citation type="journal article" date="2011" name="J. Gen. Appl. Microbiol.">
        <title>Draft genome sequencing of the enigmatic yeast Saitoella complicata.</title>
        <authorList>
            <person name="Nishida H."/>
            <person name="Hamamoto M."/>
            <person name="Sugiyama J."/>
        </authorList>
    </citation>
    <scope>NUCLEOTIDE SEQUENCE [LARGE SCALE GENOMIC DNA]</scope>
    <source>
        <strain evidence="7 8">NRRL Y-17804</strain>
    </source>
</reference>
<evidence type="ECO:0000256" key="1">
    <source>
        <dbReference type="ARBA" id="ARBA00004273"/>
    </source>
</evidence>
<comment type="similarity">
    <text evidence="2">Belongs to the cytochrome c oxidase VIIa family.</text>
</comment>
<sequence length="167" mass="19098">MDSAMNGNCLGRDCSAYEHIFEGKQSAIMLDSIANRPNKVPHYQRLYQANPKVPIYMKHPRSKFLIYPFYAIFGVGVVGSFWGLTRMARYQGVDCYGFGAIKEEDYCGSMLHDKSKDGRGCYTLIKLSYTYLHPSQRVQQERYYEARRLQLCMPGTRFSEGPTTSSA</sequence>
<keyword evidence="3" id="KW-0999">Mitochondrion inner membrane</keyword>
<feature type="transmembrane region" description="Helical" evidence="6">
    <location>
        <begin position="64"/>
        <end position="84"/>
    </location>
</feature>